<dbReference type="Gene3D" id="3.40.50.300">
    <property type="entry name" value="P-loop containing nucleotide triphosphate hydrolases"/>
    <property type="match status" value="1"/>
</dbReference>
<keyword evidence="2" id="KW-0378">Hydrolase</keyword>
<evidence type="ECO:0000256" key="5">
    <source>
        <dbReference type="ARBA" id="ARBA00049117"/>
    </source>
</evidence>
<dbReference type="InterPro" id="IPR027417">
    <property type="entry name" value="P-loop_NTPase"/>
</dbReference>
<keyword evidence="8" id="KW-1185">Reference proteome</keyword>
<dbReference type="SUPFAM" id="SSF90002">
    <property type="entry name" value="Hypothetical protein YjiA, C-terminal domain"/>
    <property type="match status" value="1"/>
</dbReference>
<evidence type="ECO:0000313" key="7">
    <source>
        <dbReference type="EMBL" id="KOY82978.1"/>
    </source>
</evidence>
<dbReference type="Pfam" id="PF02492">
    <property type="entry name" value="cobW"/>
    <property type="match status" value="1"/>
</dbReference>
<dbReference type="PANTHER" id="PTHR13748">
    <property type="entry name" value="COBW-RELATED"/>
    <property type="match status" value="1"/>
</dbReference>
<dbReference type="Pfam" id="PF07683">
    <property type="entry name" value="CobW_C"/>
    <property type="match status" value="1"/>
</dbReference>
<dbReference type="InterPro" id="IPR051316">
    <property type="entry name" value="Zinc-reg_GTPase_activator"/>
</dbReference>
<dbReference type="PATRIC" id="fig|33935.3.peg.749"/>
<dbReference type="InterPro" id="IPR036627">
    <property type="entry name" value="CobW-likC_sf"/>
</dbReference>
<feature type="domain" description="CobW C-terminal" evidence="6">
    <location>
        <begin position="219"/>
        <end position="305"/>
    </location>
</feature>
<dbReference type="GO" id="GO:0016787">
    <property type="term" value="F:hydrolase activity"/>
    <property type="evidence" value="ECO:0007669"/>
    <property type="project" value="UniProtKB-KW"/>
</dbReference>
<dbReference type="EMBL" id="LGCI01000005">
    <property type="protein sequence ID" value="KOY82978.1"/>
    <property type="molecule type" value="Genomic_DNA"/>
</dbReference>
<comment type="caution">
    <text evidence="7">The sequence shown here is derived from an EMBL/GenBank/DDBJ whole genome shotgun (WGS) entry which is preliminary data.</text>
</comment>
<gene>
    <name evidence="7" type="ORF">ADM90_06580</name>
</gene>
<dbReference type="AlphaFoldDB" id="A0A0M9DK00"/>
<keyword evidence="3" id="KW-0143">Chaperone</keyword>
<sequence length="307" mass="35143">MLDKIEIVILSGFLGSGKTTLLQNLLAQEQQRNRKVAVLMNEIGQVSIDRNLLNDHTPLEEIINGCICCTSKTQLENALLTLYMQEKPDVIYIEGSGIAHPMEIYDACLSPVIAQNIIVKSIITVVDGNIWSGKHTLSLRIQKLLEEQIRYADQIVINKVDLLTSGQYNQIVEDTKQLNPHAMQHMTTFSRLNVVDIINRDQKSLLSHEKLHVTEHLHVSSLTYTFDKPINRDLFIKWLEQLPVSVYRIKGFLKFLDDVNSIALFQYAFGVPFFYREEVNLPLNLVIIGENLAKDLLKEQLNQLEQY</sequence>
<dbReference type="GO" id="GO:0000166">
    <property type="term" value="F:nucleotide binding"/>
    <property type="evidence" value="ECO:0007669"/>
    <property type="project" value="UniProtKB-KW"/>
</dbReference>
<organism evidence="7 8">
    <name type="scientific">Lysinibacillus macroides</name>
    <dbReference type="NCBI Taxonomy" id="33935"/>
    <lineage>
        <taxon>Bacteria</taxon>
        <taxon>Bacillati</taxon>
        <taxon>Bacillota</taxon>
        <taxon>Bacilli</taxon>
        <taxon>Bacillales</taxon>
        <taxon>Bacillaceae</taxon>
        <taxon>Lysinibacillus</taxon>
    </lineage>
</organism>
<evidence type="ECO:0000256" key="3">
    <source>
        <dbReference type="ARBA" id="ARBA00023186"/>
    </source>
</evidence>
<proteinExistence type="inferred from homology"/>
<dbReference type="CDD" id="cd03112">
    <property type="entry name" value="CobW-like"/>
    <property type="match status" value="1"/>
</dbReference>
<dbReference type="InterPro" id="IPR011629">
    <property type="entry name" value="CobW-like_C"/>
</dbReference>
<evidence type="ECO:0000313" key="8">
    <source>
        <dbReference type="Proteomes" id="UP000037977"/>
    </source>
</evidence>
<dbReference type="SMART" id="SM00833">
    <property type="entry name" value="CobW_C"/>
    <property type="match status" value="1"/>
</dbReference>
<keyword evidence="1" id="KW-0547">Nucleotide-binding</keyword>
<dbReference type="GO" id="GO:0005737">
    <property type="term" value="C:cytoplasm"/>
    <property type="evidence" value="ECO:0007669"/>
    <property type="project" value="TreeGrafter"/>
</dbReference>
<dbReference type="OrthoDB" id="9808822at2"/>
<evidence type="ECO:0000256" key="4">
    <source>
        <dbReference type="ARBA" id="ARBA00034320"/>
    </source>
</evidence>
<comment type="catalytic activity">
    <reaction evidence="5">
        <text>GTP + H2O = GDP + phosphate + H(+)</text>
        <dbReference type="Rhea" id="RHEA:19669"/>
        <dbReference type="ChEBI" id="CHEBI:15377"/>
        <dbReference type="ChEBI" id="CHEBI:15378"/>
        <dbReference type="ChEBI" id="CHEBI:37565"/>
        <dbReference type="ChEBI" id="CHEBI:43474"/>
        <dbReference type="ChEBI" id="CHEBI:58189"/>
    </reaction>
    <physiologicalReaction direction="left-to-right" evidence="5">
        <dbReference type="Rhea" id="RHEA:19670"/>
    </physiologicalReaction>
</comment>
<dbReference type="Proteomes" id="UP000037977">
    <property type="component" value="Unassembled WGS sequence"/>
</dbReference>
<dbReference type="Gene3D" id="3.30.1220.10">
    <property type="entry name" value="CobW-like, C-terminal domain"/>
    <property type="match status" value="1"/>
</dbReference>
<comment type="similarity">
    <text evidence="4">Belongs to the SIMIBI class G3E GTPase family. ZNG1 subfamily.</text>
</comment>
<dbReference type="STRING" id="33935.ADM90_06580"/>
<evidence type="ECO:0000256" key="2">
    <source>
        <dbReference type="ARBA" id="ARBA00022801"/>
    </source>
</evidence>
<accession>A0A0M9DK00</accession>
<evidence type="ECO:0000259" key="6">
    <source>
        <dbReference type="SMART" id="SM00833"/>
    </source>
</evidence>
<name>A0A0M9DK00_9BACI</name>
<protein>
    <recommendedName>
        <fullName evidence="6">CobW C-terminal domain-containing protein</fullName>
    </recommendedName>
</protein>
<dbReference type="SUPFAM" id="SSF52540">
    <property type="entry name" value="P-loop containing nucleoside triphosphate hydrolases"/>
    <property type="match status" value="1"/>
</dbReference>
<evidence type="ECO:0000256" key="1">
    <source>
        <dbReference type="ARBA" id="ARBA00022741"/>
    </source>
</evidence>
<reference evidence="7 8" key="1">
    <citation type="submission" date="2015-07" db="EMBL/GenBank/DDBJ databases">
        <title>Genome sequencing project for genomic taxonomy and phylogenomics of Bacillus-like bacteria.</title>
        <authorList>
            <person name="Liu B."/>
            <person name="Wang J."/>
            <person name="Zhu Y."/>
            <person name="Liu G."/>
            <person name="Chen Q."/>
            <person name="Chen Z."/>
            <person name="Che J."/>
            <person name="Ge C."/>
            <person name="Shi H."/>
            <person name="Pan Z."/>
            <person name="Liu X."/>
        </authorList>
    </citation>
    <scope>NUCLEOTIDE SEQUENCE [LARGE SCALE GENOMIC DNA]</scope>
    <source>
        <strain evidence="7 8">DSM 54</strain>
    </source>
</reference>
<dbReference type="PANTHER" id="PTHR13748:SF62">
    <property type="entry name" value="COBW DOMAIN-CONTAINING PROTEIN"/>
    <property type="match status" value="1"/>
</dbReference>
<dbReference type="InterPro" id="IPR003495">
    <property type="entry name" value="CobW/HypB/UreG_nucleotide-bd"/>
</dbReference>